<reference evidence="2 3" key="2">
    <citation type="submission" date="2019-07" db="EMBL/GenBank/DDBJ databases">
        <authorList>
            <person name="Huang Y."/>
        </authorList>
    </citation>
    <scope>NUCLEOTIDE SEQUENCE [LARGE SCALE GENOMIC DNA]</scope>
    <source>
        <strain evidence="2 3">HY188</strain>
    </source>
</reference>
<protein>
    <submittedName>
        <fullName evidence="2">DUF3618 domain-containing protein</fullName>
    </submittedName>
</protein>
<dbReference type="EMBL" id="CP041765">
    <property type="protein sequence ID" value="QDQ98093.1"/>
    <property type="molecule type" value="Genomic_DNA"/>
</dbReference>
<organism evidence="2 3">
    <name type="scientific">Tomitella fengzijianii</name>
    <dbReference type="NCBI Taxonomy" id="2597660"/>
    <lineage>
        <taxon>Bacteria</taxon>
        <taxon>Bacillati</taxon>
        <taxon>Actinomycetota</taxon>
        <taxon>Actinomycetes</taxon>
        <taxon>Mycobacteriales</taxon>
        <taxon>Tomitella</taxon>
    </lineage>
</organism>
<feature type="transmembrane region" description="Helical" evidence="1">
    <location>
        <begin position="49"/>
        <end position="70"/>
    </location>
</feature>
<dbReference type="Pfam" id="PF12277">
    <property type="entry name" value="DUF3618"/>
    <property type="match status" value="1"/>
</dbReference>
<sequence>MARDTDAIERDIERAREELAATLDELATRPKRMADSLKERVMASVSSPAVRYGLIGTGVVVVGLVVVKIVR</sequence>
<dbReference type="KEGG" id="toy:FO059_13200"/>
<dbReference type="Proteomes" id="UP000317344">
    <property type="component" value="Chromosome"/>
</dbReference>
<keyword evidence="3" id="KW-1185">Reference proteome</keyword>
<keyword evidence="1" id="KW-1133">Transmembrane helix</keyword>
<evidence type="ECO:0000313" key="3">
    <source>
        <dbReference type="Proteomes" id="UP000317344"/>
    </source>
</evidence>
<accession>A0A516X503</accession>
<evidence type="ECO:0000313" key="2">
    <source>
        <dbReference type="EMBL" id="QDQ98093.1"/>
    </source>
</evidence>
<name>A0A516X503_9ACTN</name>
<dbReference type="RefSeq" id="WP_143909430.1">
    <property type="nucleotide sequence ID" value="NZ_CP041765.1"/>
</dbReference>
<proteinExistence type="predicted"/>
<dbReference type="InterPro" id="IPR022062">
    <property type="entry name" value="DUF3618"/>
</dbReference>
<keyword evidence="1" id="KW-0472">Membrane</keyword>
<evidence type="ECO:0000256" key="1">
    <source>
        <dbReference type="SAM" id="Phobius"/>
    </source>
</evidence>
<keyword evidence="1" id="KW-0812">Transmembrane</keyword>
<gene>
    <name evidence="2" type="ORF">FO059_13200</name>
</gene>
<reference evidence="2 3" key="1">
    <citation type="submission" date="2019-07" db="EMBL/GenBank/DDBJ databases">
        <title>Tomitella cavernea sp. nov., an actinomycete isolated from soil.</title>
        <authorList>
            <person name="Cheng J."/>
        </authorList>
    </citation>
    <scope>NUCLEOTIDE SEQUENCE [LARGE SCALE GENOMIC DNA]</scope>
    <source>
        <strain evidence="2 3">HY188</strain>
    </source>
</reference>
<dbReference type="AlphaFoldDB" id="A0A516X503"/>